<dbReference type="AlphaFoldDB" id="A0A1J5TNI9"/>
<dbReference type="UniPathway" id="UPA00193"/>
<keyword evidence="8 12" id="KW-0560">Oxidoreductase</keyword>
<evidence type="ECO:0000256" key="2">
    <source>
        <dbReference type="ARBA" id="ARBA00011738"/>
    </source>
</evidence>
<dbReference type="HAMAP" id="MF_01576">
    <property type="entry name" value="THF_DHG_CYH"/>
    <property type="match status" value="1"/>
</dbReference>
<dbReference type="GO" id="GO:0035999">
    <property type="term" value="P:tetrahydrofolate interconversion"/>
    <property type="evidence" value="ECO:0007669"/>
    <property type="project" value="UniProtKB-UniRule"/>
</dbReference>
<evidence type="ECO:0000256" key="9">
    <source>
        <dbReference type="ARBA" id="ARBA00023102"/>
    </source>
</evidence>
<feature type="binding site" evidence="12">
    <location>
        <position position="226"/>
    </location>
    <ligand>
        <name>NADP(+)</name>
        <dbReference type="ChEBI" id="CHEBI:58349"/>
    </ligand>
</feature>
<keyword evidence="6 12" id="KW-0378">Hydrolase</keyword>
<feature type="domain" description="Tetrahydrofolate dehydrogenase/cyclohydrolase NAD(P)-binding" evidence="14">
    <location>
        <begin position="132"/>
        <end position="273"/>
    </location>
</feature>
<comment type="caution">
    <text evidence="15">The sequence shown here is derived from an EMBL/GenBank/DDBJ whole genome shotgun (WGS) entry which is preliminary data.</text>
</comment>
<name>A0A1J5TNI9_9ARCH</name>
<evidence type="ECO:0000259" key="14">
    <source>
        <dbReference type="Pfam" id="PF02882"/>
    </source>
</evidence>
<dbReference type="GO" id="GO:0000105">
    <property type="term" value="P:L-histidine biosynthetic process"/>
    <property type="evidence" value="ECO:0007669"/>
    <property type="project" value="UniProtKB-KW"/>
</dbReference>
<dbReference type="CDD" id="cd01080">
    <property type="entry name" value="NAD_bind_m-THF_DH_Cyclohyd"/>
    <property type="match status" value="1"/>
</dbReference>
<feature type="domain" description="Tetrahydrofolate dehydrogenase/cyclohydrolase catalytic" evidence="13">
    <location>
        <begin position="6"/>
        <end position="113"/>
    </location>
</feature>
<dbReference type="FunFam" id="3.40.50.720:FF:000094">
    <property type="entry name" value="Bifunctional protein FolD"/>
    <property type="match status" value="1"/>
</dbReference>
<keyword evidence="5 12" id="KW-0658">Purine biosynthesis</keyword>
<dbReference type="GO" id="GO:0005829">
    <property type="term" value="C:cytosol"/>
    <property type="evidence" value="ECO:0007669"/>
    <property type="project" value="TreeGrafter"/>
</dbReference>
<dbReference type="InterPro" id="IPR020630">
    <property type="entry name" value="THF_DH/CycHdrlase_cat_dom"/>
</dbReference>
<dbReference type="InterPro" id="IPR020867">
    <property type="entry name" value="THF_DH/CycHdrlase_CS"/>
</dbReference>
<evidence type="ECO:0000259" key="13">
    <source>
        <dbReference type="Pfam" id="PF00763"/>
    </source>
</evidence>
<comment type="pathway">
    <text evidence="1 12">One-carbon metabolism; tetrahydrofolate interconversion.</text>
</comment>
<evidence type="ECO:0000256" key="11">
    <source>
        <dbReference type="ARBA" id="ARBA00023268"/>
    </source>
</evidence>
<dbReference type="PROSITE" id="PS00767">
    <property type="entry name" value="THF_DHG_CYH_2"/>
    <property type="match status" value="1"/>
</dbReference>
<evidence type="ECO:0000256" key="1">
    <source>
        <dbReference type="ARBA" id="ARBA00004777"/>
    </source>
</evidence>
<dbReference type="Pfam" id="PF02882">
    <property type="entry name" value="THF_DHG_CYH_C"/>
    <property type="match status" value="1"/>
</dbReference>
<dbReference type="InterPro" id="IPR036291">
    <property type="entry name" value="NAD(P)-bd_dom_sf"/>
</dbReference>
<dbReference type="SUPFAM" id="SSF51735">
    <property type="entry name" value="NAD(P)-binding Rossmann-fold domains"/>
    <property type="match status" value="1"/>
</dbReference>
<keyword evidence="3 12" id="KW-0554">One-carbon metabolism</keyword>
<keyword evidence="4 12" id="KW-0028">Amino-acid biosynthesis</keyword>
<comment type="function">
    <text evidence="12">Catalyzes the oxidation of 5,10-methylenetetrahydrofolate to 5,10-methenyltetrahydrofolate and then the hydrolysis of 5,10-methenyltetrahydrofolate to 10-formyltetrahydrofolate.</text>
</comment>
<evidence type="ECO:0000256" key="7">
    <source>
        <dbReference type="ARBA" id="ARBA00022857"/>
    </source>
</evidence>
<keyword evidence="11 12" id="KW-0511">Multifunctional enzyme</keyword>
<dbReference type="InterPro" id="IPR046346">
    <property type="entry name" value="Aminoacid_DH-like_N_sf"/>
</dbReference>
<dbReference type="GO" id="GO:0004488">
    <property type="term" value="F:methylenetetrahydrofolate dehydrogenase (NADP+) activity"/>
    <property type="evidence" value="ECO:0007669"/>
    <property type="project" value="UniProtKB-UniRule"/>
</dbReference>
<dbReference type="InterPro" id="IPR020631">
    <property type="entry name" value="THF_DH/CycHdrlase_NAD-bd_dom"/>
</dbReference>
<evidence type="ECO:0000256" key="8">
    <source>
        <dbReference type="ARBA" id="ARBA00023002"/>
    </source>
</evidence>
<dbReference type="PANTHER" id="PTHR48099">
    <property type="entry name" value="C-1-TETRAHYDROFOLATE SYNTHASE, CYTOPLASMIC-RELATED"/>
    <property type="match status" value="1"/>
</dbReference>
<organism evidence="15 16">
    <name type="scientific">Marine Group III euryarchaeote CG-Epi2</name>
    <dbReference type="NCBI Taxonomy" id="1888996"/>
    <lineage>
        <taxon>Archaea</taxon>
        <taxon>Methanobacteriati</taxon>
        <taxon>Thermoplasmatota</taxon>
        <taxon>Thermoplasmata</taxon>
        <taxon>Candidatus Thermoprofundales</taxon>
    </lineage>
</organism>
<dbReference type="GO" id="GO:0004477">
    <property type="term" value="F:methenyltetrahydrofolate cyclohydrolase activity"/>
    <property type="evidence" value="ECO:0007669"/>
    <property type="project" value="UniProtKB-UniRule"/>
</dbReference>
<gene>
    <name evidence="12" type="primary">folD</name>
    <name evidence="15" type="ORF">BET99_00585</name>
</gene>
<evidence type="ECO:0000313" key="16">
    <source>
        <dbReference type="Proteomes" id="UP000183615"/>
    </source>
</evidence>
<dbReference type="Gene3D" id="3.40.50.720">
    <property type="entry name" value="NAD(P)-binding Rossmann-like Domain"/>
    <property type="match status" value="1"/>
</dbReference>
<keyword evidence="7 12" id="KW-0521">NADP</keyword>
<dbReference type="PANTHER" id="PTHR48099:SF5">
    <property type="entry name" value="C-1-TETRAHYDROFOLATE SYNTHASE, CYTOPLASMIC"/>
    <property type="match status" value="1"/>
</dbReference>
<comment type="subunit">
    <text evidence="2 12">Homodimer.</text>
</comment>
<dbReference type="EC" id="1.5.1.5" evidence="12"/>
<dbReference type="EMBL" id="MIYZ01000012">
    <property type="protein sequence ID" value="OIR22514.1"/>
    <property type="molecule type" value="Genomic_DNA"/>
</dbReference>
<reference evidence="15 16" key="1">
    <citation type="submission" date="2016-08" db="EMBL/GenBank/DDBJ databases">
        <title>New Insights into Marine Group III Euryarchaeota, from dark to light.</title>
        <authorList>
            <person name="Haro-Moreno J.M."/>
            <person name="Rodriguez-Valera F."/>
            <person name="Lopez-Garcia P."/>
            <person name="Moreira D."/>
            <person name="Martin-Cuadrado A.B."/>
        </authorList>
    </citation>
    <scope>NUCLEOTIDE SEQUENCE [LARGE SCALE GENOMIC DNA]</scope>
    <source>
        <strain evidence="15">CG-Epi2</strain>
    </source>
</reference>
<comment type="similarity">
    <text evidence="12">Belongs to the tetrahydrofolate dehydrogenase/cyclohydrolase family.</text>
</comment>
<dbReference type="Gene3D" id="3.40.50.10860">
    <property type="entry name" value="Leucine Dehydrogenase, chain A, domain 1"/>
    <property type="match status" value="1"/>
</dbReference>
<evidence type="ECO:0000256" key="4">
    <source>
        <dbReference type="ARBA" id="ARBA00022605"/>
    </source>
</evidence>
<evidence type="ECO:0000256" key="12">
    <source>
        <dbReference type="HAMAP-Rule" id="MF_01576"/>
    </source>
</evidence>
<keyword evidence="9 12" id="KW-0368">Histidine biosynthesis</keyword>
<dbReference type="InterPro" id="IPR000672">
    <property type="entry name" value="THF_DH/CycHdrlase"/>
</dbReference>
<comment type="catalytic activity">
    <reaction evidence="12">
        <text>(6R)-5,10-methylene-5,6,7,8-tetrahydrofolate + NADP(+) = (6R)-5,10-methenyltetrahydrofolate + NADPH</text>
        <dbReference type="Rhea" id="RHEA:22812"/>
        <dbReference type="ChEBI" id="CHEBI:15636"/>
        <dbReference type="ChEBI" id="CHEBI:57455"/>
        <dbReference type="ChEBI" id="CHEBI:57783"/>
        <dbReference type="ChEBI" id="CHEBI:58349"/>
        <dbReference type="EC" id="1.5.1.5"/>
    </reaction>
</comment>
<dbReference type="SUPFAM" id="SSF53223">
    <property type="entry name" value="Aminoacid dehydrogenase-like, N-terminal domain"/>
    <property type="match status" value="1"/>
</dbReference>
<proteinExistence type="inferred from homology"/>
<dbReference type="GO" id="GO:0006164">
    <property type="term" value="P:purine nucleotide biosynthetic process"/>
    <property type="evidence" value="ECO:0007669"/>
    <property type="project" value="UniProtKB-KW"/>
</dbReference>
<evidence type="ECO:0000256" key="3">
    <source>
        <dbReference type="ARBA" id="ARBA00022563"/>
    </source>
</evidence>
<comment type="catalytic activity">
    <reaction evidence="12">
        <text>(6R)-5,10-methenyltetrahydrofolate + H2O = (6R)-10-formyltetrahydrofolate + H(+)</text>
        <dbReference type="Rhea" id="RHEA:23700"/>
        <dbReference type="ChEBI" id="CHEBI:15377"/>
        <dbReference type="ChEBI" id="CHEBI:15378"/>
        <dbReference type="ChEBI" id="CHEBI:57455"/>
        <dbReference type="ChEBI" id="CHEBI:195366"/>
        <dbReference type="EC" id="3.5.4.9"/>
    </reaction>
</comment>
<dbReference type="Pfam" id="PF00763">
    <property type="entry name" value="THF_DHG_CYH"/>
    <property type="match status" value="1"/>
</dbReference>
<comment type="caution">
    <text evidence="12">Lacks conserved residue(s) required for the propagation of feature annotation.</text>
</comment>
<keyword evidence="10 12" id="KW-0486">Methionine biosynthesis</keyword>
<evidence type="ECO:0000256" key="10">
    <source>
        <dbReference type="ARBA" id="ARBA00023167"/>
    </source>
</evidence>
<dbReference type="GO" id="GO:0009086">
    <property type="term" value="P:methionine biosynthetic process"/>
    <property type="evidence" value="ECO:0007669"/>
    <property type="project" value="UniProtKB-KW"/>
</dbReference>
<protein>
    <recommendedName>
        <fullName evidence="12">Bifunctional protein FolD</fullName>
    </recommendedName>
    <domain>
        <recommendedName>
            <fullName evidence="12">Methylenetetrahydrofolate dehydrogenase</fullName>
            <ecNumber evidence="12">1.5.1.5</ecNumber>
        </recommendedName>
    </domain>
    <domain>
        <recommendedName>
            <fullName evidence="12">Methenyltetrahydrofolate cyclohydrolase</fullName>
            <ecNumber evidence="12">3.5.4.9</ecNumber>
        </recommendedName>
    </domain>
</protein>
<feature type="binding site" evidence="12">
    <location>
        <begin position="158"/>
        <end position="160"/>
    </location>
    <ligand>
        <name>NADP(+)</name>
        <dbReference type="ChEBI" id="CHEBI:58349"/>
    </ligand>
</feature>
<sequence>MTAKLIDGKKIAKEIEDELQVRVAQMKIPPKLSVVQVGEDPASTSYIRAKSNAAERIGINLTHHHLSSDISKKELENLVKDLNRTEDGIIVQLPLPAGFESVLDLIEPENDVDGFHPTNLGKIVQENPGMKPCTPAGIIELLSRTGNNPSGKNVVVVGRSTIVGKPISLLLLQKGMDATVTVCHSRTPNIQKFCKEADILIVAVGYPNTVTKEMVKSGAVIIDVGVNRTDQGLVGDTSFDVREVAGALTPVPGGVGPMTVVMLMSNVVEAASKK</sequence>
<evidence type="ECO:0000256" key="5">
    <source>
        <dbReference type="ARBA" id="ARBA00022755"/>
    </source>
</evidence>
<dbReference type="PRINTS" id="PR00085">
    <property type="entry name" value="THFDHDRGNASE"/>
</dbReference>
<evidence type="ECO:0000313" key="15">
    <source>
        <dbReference type="EMBL" id="OIR22514.1"/>
    </source>
</evidence>
<dbReference type="EC" id="3.5.4.9" evidence="12"/>
<dbReference type="Proteomes" id="UP000183615">
    <property type="component" value="Unassembled WGS sequence"/>
</dbReference>
<dbReference type="FunFam" id="3.40.50.10860:FF:000005">
    <property type="entry name" value="C-1-tetrahydrofolate synthase, cytoplasmic, putative"/>
    <property type="match status" value="1"/>
</dbReference>
<evidence type="ECO:0000256" key="6">
    <source>
        <dbReference type="ARBA" id="ARBA00022801"/>
    </source>
</evidence>
<accession>A0A1J5TNI9</accession>